<protein>
    <submittedName>
        <fullName evidence="2">Uncharacterized protein</fullName>
    </submittedName>
</protein>
<dbReference type="PANTHER" id="PTHR40788:SF1">
    <property type="entry name" value="IPA PROTEIN"/>
    <property type="match status" value="1"/>
</dbReference>
<dbReference type="PANTHER" id="PTHR40788">
    <property type="entry name" value="CLR5 DOMAIN-CONTAINING PROTEIN-RELATED"/>
    <property type="match status" value="1"/>
</dbReference>
<evidence type="ECO:0000313" key="3">
    <source>
        <dbReference type="Proteomes" id="UP000324767"/>
    </source>
</evidence>
<gene>
    <name evidence="2" type="ORF">FRX48_07989</name>
</gene>
<reference evidence="2 3" key="1">
    <citation type="submission" date="2019-09" db="EMBL/GenBank/DDBJ databases">
        <title>The hologenome of the rock-dwelling lichen Lasallia pustulata.</title>
        <authorList>
            <person name="Greshake Tzovaras B."/>
            <person name="Segers F."/>
            <person name="Bicker A."/>
            <person name="Dal Grande F."/>
            <person name="Otte J."/>
            <person name="Hankeln T."/>
            <person name="Schmitt I."/>
            <person name="Ebersberger I."/>
        </authorList>
    </citation>
    <scope>NUCLEOTIDE SEQUENCE [LARGE SCALE GENOMIC DNA]</scope>
    <source>
        <strain evidence="2">A1-1</strain>
    </source>
</reference>
<evidence type="ECO:0000256" key="1">
    <source>
        <dbReference type="SAM" id="MobiDB-lite"/>
    </source>
</evidence>
<feature type="region of interest" description="Disordered" evidence="1">
    <location>
        <begin position="1"/>
        <end position="61"/>
    </location>
</feature>
<dbReference type="AlphaFoldDB" id="A0A5M8PFX9"/>
<dbReference type="Proteomes" id="UP000324767">
    <property type="component" value="Unassembled WGS sequence"/>
</dbReference>
<organism evidence="2 3">
    <name type="scientific">Lasallia pustulata</name>
    <dbReference type="NCBI Taxonomy" id="136370"/>
    <lineage>
        <taxon>Eukaryota</taxon>
        <taxon>Fungi</taxon>
        <taxon>Dikarya</taxon>
        <taxon>Ascomycota</taxon>
        <taxon>Pezizomycotina</taxon>
        <taxon>Lecanoromycetes</taxon>
        <taxon>OSLEUM clade</taxon>
        <taxon>Umbilicariomycetidae</taxon>
        <taxon>Umbilicariales</taxon>
        <taxon>Umbilicariaceae</taxon>
        <taxon>Lasallia</taxon>
    </lineage>
</organism>
<comment type="caution">
    <text evidence="2">The sequence shown here is derived from an EMBL/GenBank/DDBJ whole genome shotgun (WGS) entry which is preliminary data.</text>
</comment>
<sequence length="140" mass="15017">MGAGVAENTEMESTENDIHKQTNTDKAEVAAKAEVSTKTKVKTRGQATDSAEAAIEAEAPTPPTIPLTISVHKRAYETFTTLFHTSDKDDLPGEISWSDILQAMSSASFAVEKLVLDGSLGCSNRRTTALSSMNRTRIVS</sequence>
<name>A0A5M8PFX9_9LECA</name>
<feature type="compositionally biased region" description="Basic and acidic residues" evidence="1">
    <location>
        <begin position="16"/>
        <end position="37"/>
    </location>
</feature>
<proteinExistence type="predicted"/>
<dbReference type="OrthoDB" id="2922289at2759"/>
<dbReference type="EMBL" id="VXIT01000014">
    <property type="protein sequence ID" value="KAA6408247.1"/>
    <property type="molecule type" value="Genomic_DNA"/>
</dbReference>
<accession>A0A5M8PFX9</accession>
<evidence type="ECO:0000313" key="2">
    <source>
        <dbReference type="EMBL" id="KAA6408247.1"/>
    </source>
</evidence>